<proteinExistence type="predicted"/>
<protein>
    <recommendedName>
        <fullName evidence="1">Transposase for insertion sequence element IS21-like C-terminal domain-containing protein</fullName>
    </recommendedName>
</protein>
<sequence length="217" mass="24818">MSREPIAERFERDRAAMLPLPATPYEACEKITVRVTSLSLIRYRGNDYSLPTEFGHRQVLVKGFVHEIVIARASEVIARHQRSYEREAVIFDPLHYLALLEQETRALDQAAPLAGWKLPDCFAELHRLLEARLKKHGSREYVQAPRLMETFALSEVSHAIEETLRLGTISFDAVRHLMPCRIERRPPRLDMQSLFRYAPEASSRSGGTGRGANRRPA</sequence>
<keyword evidence="3" id="KW-1185">Reference proteome</keyword>
<evidence type="ECO:0000313" key="2">
    <source>
        <dbReference type="EMBL" id="SNS72161.1"/>
    </source>
</evidence>
<dbReference type="EMBL" id="FZOU01000002">
    <property type="protein sequence ID" value="SNS72161.1"/>
    <property type="molecule type" value="Genomic_DNA"/>
</dbReference>
<dbReference type="InterPro" id="IPR054353">
    <property type="entry name" value="IstA-like_C"/>
</dbReference>
<name>A0A239GT69_9BACT</name>
<dbReference type="Proteomes" id="UP000198356">
    <property type="component" value="Unassembled WGS sequence"/>
</dbReference>
<gene>
    <name evidence="2" type="ORF">SAMN05421770_10265</name>
</gene>
<dbReference type="Pfam" id="PF22483">
    <property type="entry name" value="Mu-transpos_C_2"/>
    <property type="match status" value="1"/>
</dbReference>
<evidence type="ECO:0000313" key="3">
    <source>
        <dbReference type="Proteomes" id="UP000198356"/>
    </source>
</evidence>
<evidence type="ECO:0000259" key="1">
    <source>
        <dbReference type="Pfam" id="PF22483"/>
    </source>
</evidence>
<reference evidence="2 3" key="1">
    <citation type="submission" date="2017-06" db="EMBL/GenBank/DDBJ databases">
        <authorList>
            <person name="Kim H.J."/>
            <person name="Triplett B.A."/>
        </authorList>
    </citation>
    <scope>NUCLEOTIDE SEQUENCE [LARGE SCALE GENOMIC DNA]</scope>
    <source>
        <strain evidence="2 3">DSM 18704</strain>
    </source>
</reference>
<organism evidence="2 3">
    <name type="scientific">Granulicella rosea</name>
    <dbReference type="NCBI Taxonomy" id="474952"/>
    <lineage>
        <taxon>Bacteria</taxon>
        <taxon>Pseudomonadati</taxon>
        <taxon>Acidobacteriota</taxon>
        <taxon>Terriglobia</taxon>
        <taxon>Terriglobales</taxon>
        <taxon>Acidobacteriaceae</taxon>
        <taxon>Granulicella</taxon>
    </lineage>
</organism>
<dbReference type="AlphaFoldDB" id="A0A239GT69"/>
<feature type="domain" description="Transposase for insertion sequence element IS21-like C-terminal" evidence="1">
    <location>
        <begin position="20"/>
        <end position="92"/>
    </location>
</feature>
<accession>A0A239GT69</accession>